<reference evidence="2 3" key="1">
    <citation type="submission" date="2014-04" db="EMBL/GenBank/DDBJ databases">
        <authorList>
            <consortium name="DOE Joint Genome Institute"/>
            <person name="Kuo A."/>
            <person name="Zuccaro A."/>
            <person name="Kohler A."/>
            <person name="Nagy L.G."/>
            <person name="Floudas D."/>
            <person name="Copeland A."/>
            <person name="Barry K.W."/>
            <person name="Cichocki N."/>
            <person name="Veneault-Fourrey C."/>
            <person name="LaButti K."/>
            <person name="Lindquist E.A."/>
            <person name="Lipzen A."/>
            <person name="Lundell T."/>
            <person name="Morin E."/>
            <person name="Murat C."/>
            <person name="Sun H."/>
            <person name="Tunlid A."/>
            <person name="Henrissat B."/>
            <person name="Grigoriev I.V."/>
            <person name="Hibbett D.S."/>
            <person name="Martin F."/>
            <person name="Nordberg H.P."/>
            <person name="Cantor M.N."/>
            <person name="Hua S.X."/>
        </authorList>
    </citation>
    <scope>NUCLEOTIDE SEQUENCE [LARGE SCALE GENOMIC DNA]</scope>
    <source>
        <strain evidence="2 3">MAFF 305830</strain>
    </source>
</reference>
<dbReference type="InterPro" id="IPR001810">
    <property type="entry name" value="F-box_dom"/>
</dbReference>
<sequence length="332" mass="37023">MEHAGSIHQWLPVEILIQIVSYVPEKRDIAKLCSVSTLLNSISLPFLYKSLNIDDESSKNWYLQLELFKILSIPRYSNIVTTVKLKFYGKYACNKKKNSFIGACTCKDYDDQIGGLLIGLINLQSLYFDCNLCGAEDHHSYLASLRSRQLQVLKFRCFCLKNNQDGVNKPGSTSLLTGLCMQTVTSLALMCSNRWLIDDTGTIENALQNPNAIPSLTTLEYSVTSASDARKFPNDFLAAIPIRGLHYHGIPLAAEASSPTQQTLEYIMSYDIMQWLPPIVTKHPHLYANLRSVGTITLRSSKEEDICSAESPGPLRGPAIVLTIPLETREGI</sequence>
<dbReference type="Proteomes" id="UP000054097">
    <property type="component" value="Unassembled WGS sequence"/>
</dbReference>
<gene>
    <name evidence="2" type="ORF">M408DRAFT_25151</name>
</gene>
<organism evidence="2 3">
    <name type="scientific">Serendipita vermifera MAFF 305830</name>
    <dbReference type="NCBI Taxonomy" id="933852"/>
    <lineage>
        <taxon>Eukaryota</taxon>
        <taxon>Fungi</taxon>
        <taxon>Dikarya</taxon>
        <taxon>Basidiomycota</taxon>
        <taxon>Agaricomycotina</taxon>
        <taxon>Agaricomycetes</taxon>
        <taxon>Sebacinales</taxon>
        <taxon>Serendipitaceae</taxon>
        <taxon>Serendipita</taxon>
    </lineage>
</organism>
<feature type="domain" description="F-box" evidence="1">
    <location>
        <begin position="11"/>
        <end position="53"/>
    </location>
</feature>
<accession>A0A0C2XC01</accession>
<dbReference type="OrthoDB" id="3135635at2759"/>
<evidence type="ECO:0000259" key="1">
    <source>
        <dbReference type="Pfam" id="PF12937"/>
    </source>
</evidence>
<reference evidence="3" key="2">
    <citation type="submission" date="2015-01" db="EMBL/GenBank/DDBJ databases">
        <title>Evolutionary Origins and Diversification of the Mycorrhizal Mutualists.</title>
        <authorList>
            <consortium name="DOE Joint Genome Institute"/>
            <consortium name="Mycorrhizal Genomics Consortium"/>
            <person name="Kohler A."/>
            <person name="Kuo A."/>
            <person name="Nagy L.G."/>
            <person name="Floudas D."/>
            <person name="Copeland A."/>
            <person name="Barry K.W."/>
            <person name="Cichocki N."/>
            <person name="Veneault-Fourrey C."/>
            <person name="LaButti K."/>
            <person name="Lindquist E.A."/>
            <person name="Lipzen A."/>
            <person name="Lundell T."/>
            <person name="Morin E."/>
            <person name="Murat C."/>
            <person name="Riley R."/>
            <person name="Ohm R."/>
            <person name="Sun H."/>
            <person name="Tunlid A."/>
            <person name="Henrissat B."/>
            <person name="Grigoriev I.V."/>
            <person name="Hibbett D.S."/>
            <person name="Martin F."/>
        </authorList>
    </citation>
    <scope>NUCLEOTIDE SEQUENCE [LARGE SCALE GENOMIC DNA]</scope>
    <source>
        <strain evidence="3">MAFF 305830</strain>
    </source>
</reference>
<keyword evidence="3" id="KW-1185">Reference proteome</keyword>
<protein>
    <recommendedName>
        <fullName evidence="1">F-box domain-containing protein</fullName>
    </recommendedName>
</protein>
<dbReference type="HOGENOM" id="CLU_052549_0_0_1"/>
<evidence type="ECO:0000313" key="2">
    <source>
        <dbReference type="EMBL" id="KIM26662.1"/>
    </source>
</evidence>
<dbReference type="EMBL" id="KN824304">
    <property type="protein sequence ID" value="KIM26662.1"/>
    <property type="molecule type" value="Genomic_DNA"/>
</dbReference>
<proteinExistence type="predicted"/>
<dbReference type="Pfam" id="PF12937">
    <property type="entry name" value="F-box-like"/>
    <property type="match status" value="1"/>
</dbReference>
<name>A0A0C2XC01_SERVB</name>
<dbReference type="AlphaFoldDB" id="A0A0C2XC01"/>
<evidence type="ECO:0000313" key="3">
    <source>
        <dbReference type="Proteomes" id="UP000054097"/>
    </source>
</evidence>